<sequence>MHPPMDKSESILRQSIANDQTIFNTNLRTSIPIRNFGIDGGPQGGIAFSRRRCERAVLRMNDTSPLIAVDGGATSTRVRLLEPATGRVLGEGSAGPSSLTLGVDQAWRNISAAVAVAADGLPLRAPRLFCGLAGGRSPTRRAEFHRTDPLGCAEIVVATDGYASLLGALAGAPGAVLAIGTGVAAFALDAGGGVRSASAWGFAVGDEGGGAWLGRRAVTCLTQWLDGRITTPSPLWDSLGAAIGDEFDAIQVWLAAAGATQFATLAPLVIDAARGGDAFALSLLDDATAELVRAVQAVAPDGPVALLGGLAPTFAPRFPLDLRARLIEPRGTALDGAALMARDGWREALAPLPPEEPRHDSP</sequence>
<dbReference type="CDD" id="cd24082">
    <property type="entry name" value="ASKHA_NBD_GspK-like"/>
    <property type="match status" value="1"/>
</dbReference>
<dbReference type="PANTHER" id="PTHR43190">
    <property type="entry name" value="N-ACETYL-D-GLUCOSAMINE KINASE"/>
    <property type="match status" value="1"/>
</dbReference>
<dbReference type="PANTHER" id="PTHR43190:SF3">
    <property type="entry name" value="N-ACETYL-D-GLUCOSAMINE KINASE"/>
    <property type="match status" value="1"/>
</dbReference>
<protein>
    <submittedName>
        <fullName evidence="2">ATPase</fullName>
    </submittedName>
</protein>
<dbReference type="InterPro" id="IPR002731">
    <property type="entry name" value="ATPase_BadF"/>
</dbReference>
<name>A0A438AF53_9RHOB</name>
<keyword evidence="3" id="KW-1185">Reference proteome</keyword>
<proteinExistence type="predicted"/>
<reference evidence="2 3" key="1">
    <citation type="submission" date="2018-11" db="EMBL/GenBank/DDBJ databases">
        <title>Mesobaculum littorinae gen. nov., sp. nov., isolated from Littorina scabra that represents a novel genus of the order Rhodobacteraceae.</title>
        <authorList>
            <person name="Li F."/>
        </authorList>
    </citation>
    <scope>NUCLEOTIDE SEQUENCE [LARGE SCALE GENOMIC DNA]</scope>
    <source>
        <strain evidence="2 3">M0103</strain>
    </source>
</reference>
<feature type="domain" description="ATPase BadF/BadG/BcrA/BcrD type" evidence="1">
    <location>
        <begin position="69"/>
        <end position="299"/>
    </location>
</feature>
<dbReference type="OrthoDB" id="63487at2"/>
<dbReference type="InterPro" id="IPR052519">
    <property type="entry name" value="Euk-type_GlcNAc_Kinase"/>
</dbReference>
<dbReference type="AlphaFoldDB" id="A0A438AF53"/>
<dbReference type="Proteomes" id="UP000285908">
    <property type="component" value="Unassembled WGS sequence"/>
</dbReference>
<dbReference type="EMBL" id="RQXX01000004">
    <property type="protein sequence ID" value="RVV97353.1"/>
    <property type="molecule type" value="Genomic_DNA"/>
</dbReference>
<dbReference type="Pfam" id="PF01869">
    <property type="entry name" value="BcrAD_BadFG"/>
    <property type="match status" value="1"/>
</dbReference>
<gene>
    <name evidence="2" type="ORF">EKE94_12360</name>
</gene>
<evidence type="ECO:0000313" key="2">
    <source>
        <dbReference type="EMBL" id="RVV97353.1"/>
    </source>
</evidence>
<organism evidence="2 3">
    <name type="scientific">Mesobaculum littorinae</name>
    <dbReference type="NCBI Taxonomy" id="2486419"/>
    <lineage>
        <taxon>Bacteria</taxon>
        <taxon>Pseudomonadati</taxon>
        <taxon>Pseudomonadota</taxon>
        <taxon>Alphaproteobacteria</taxon>
        <taxon>Rhodobacterales</taxon>
        <taxon>Roseobacteraceae</taxon>
        <taxon>Mesobaculum</taxon>
    </lineage>
</organism>
<evidence type="ECO:0000259" key="1">
    <source>
        <dbReference type="Pfam" id="PF01869"/>
    </source>
</evidence>
<comment type="caution">
    <text evidence="2">The sequence shown here is derived from an EMBL/GenBank/DDBJ whole genome shotgun (WGS) entry which is preliminary data.</text>
</comment>
<dbReference type="SUPFAM" id="SSF53067">
    <property type="entry name" value="Actin-like ATPase domain"/>
    <property type="match status" value="2"/>
</dbReference>
<evidence type="ECO:0000313" key="3">
    <source>
        <dbReference type="Proteomes" id="UP000285908"/>
    </source>
</evidence>
<dbReference type="Gene3D" id="3.30.420.40">
    <property type="match status" value="2"/>
</dbReference>
<accession>A0A438AF53</accession>
<dbReference type="InterPro" id="IPR043129">
    <property type="entry name" value="ATPase_NBD"/>
</dbReference>